<feature type="region of interest" description="Disordered" evidence="1">
    <location>
        <begin position="1"/>
        <end position="26"/>
    </location>
</feature>
<reference evidence="2" key="1">
    <citation type="submission" date="2023-06" db="EMBL/GenBank/DDBJ databases">
        <authorList>
            <person name="Kurt Z."/>
        </authorList>
    </citation>
    <scope>NUCLEOTIDE SEQUENCE</scope>
</reference>
<keyword evidence="4" id="KW-1185">Reference proteome</keyword>
<proteinExistence type="predicted"/>
<reference evidence="3 4" key="2">
    <citation type="submission" date="2024-07" db="EMBL/GenBank/DDBJ databases">
        <authorList>
            <person name="Akdeniz Z."/>
        </authorList>
    </citation>
    <scope>NUCLEOTIDE SEQUENCE [LARGE SCALE GENOMIC DNA]</scope>
</reference>
<evidence type="ECO:0000313" key="2">
    <source>
        <dbReference type="EMBL" id="CAI9934281.1"/>
    </source>
</evidence>
<name>A0AA86PAT2_9EUKA</name>
<protein>
    <submittedName>
        <fullName evidence="3">Hypothetical_protein</fullName>
    </submittedName>
</protein>
<dbReference type="AlphaFoldDB" id="A0AA86PAT2"/>
<gene>
    <name evidence="2" type="ORF">HINF_LOCUS21926</name>
    <name evidence="3" type="ORF">HINF_LOCUS28024</name>
</gene>
<dbReference type="EMBL" id="CAXDID020000088">
    <property type="protein sequence ID" value="CAL6021139.1"/>
    <property type="molecule type" value="Genomic_DNA"/>
</dbReference>
<evidence type="ECO:0000313" key="4">
    <source>
        <dbReference type="Proteomes" id="UP001642409"/>
    </source>
</evidence>
<organism evidence="2">
    <name type="scientific">Hexamita inflata</name>
    <dbReference type="NCBI Taxonomy" id="28002"/>
    <lineage>
        <taxon>Eukaryota</taxon>
        <taxon>Metamonada</taxon>
        <taxon>Diplomonadida</taxon>
        <taxon>Hexamitidae</taxon>
        <taxon>Hexamitinae</taxon>
        <taxon>Hexamita</taxon>
    </lineage>
</organism>
<evidence type="ECO:0000313" key="3">
    <source>
        <dbReference type="EMBL" id="CAL6021139.1"/>
    </source>
</evidence>
<sequence length="111" mass="12258">MAGRRYRRADEARTAGPSGSAPASQTRAQYWTAAVEEAEIMKKVHLHSDASALARKYFPLPGAEKSKHSFHGYRFLFKICFGFSSPTSLNDCLGCSVRIMLDDGVEAQQLC</sequence>
<evidence type="ECO:0000256" key="1">
    <source>
        <dbReference type="SAM" id="MobiDB-lite"/>
    </source>
</evidence>
<accession>A0AA86PAT2</accession>
<dbReference type="EMBL" id="CATOUU010000564">
    <property type="protein sequence ID" value="CAI9934281.1"/>
    <property type="molecule type" value="Genomic_DNA"/>
</dbReference>
<comment type="caution">
    <text evidence="2">The sequence shown here is derived from an EMBL/GenBank/DDBJ whole genome shotgun (WGS) entry which is preliminary data.</text>
</comment>
<dbReference type="Proteomes" id="UP001642409">
    <property type="component" value="Unassembled WGS sequence"/>
</dbReference>